<protein>
    <submittedName>
        <fullName evidence="2">Uncharacterized protein</fullName>
    </submittedName>
</protein>
<comment type="caution">
    <text evidence="2">The sequence shown here is derived from an EMBL/GenBank/DDBJ whole genome shotgun (WGS) entry which is preliminary data.</text>
</comment>
<sequence length="58" mass="6884">MDFRNPPGQYDPDVHKRRHEEEEQRRLSGFFRGVIWNAVNFLIGVAIIVLIVFLVKLF</sequence>
<keyword evidence="1" id="KW-1133">Transmembrane helix</keyword>
<keyword evidence="1" id="KW-0812">Transmembrane</keyword>
<dbReference type="Proteomes" id="UP000682811">
    <property type="component" value="Unassembled WGS sequence"/>
</dbReference>
<dbReference type="AlphaFoldDB" id="A0A919YDG4"/>
<keyword evidence="1" id="KW-0472">Membrane</keyword>
<evidence type="ECO:0000313" key="2">
    <source>
        <dbReference type="EMBL" id="GIO48434.1"/>
    </source>
</evidence>
<feature type="transmembrane region" description="Helical" evidence="1">
    <location>
        <begin position="34"/>
        <end position="55"/>
    </location>
</feature>
<dbReference type="EMBL" id="BORT01000013">
    <property type="protein sequence ID" value="GIO48434.1"/>
    <property type="molecule type" value="Genomic_DNA"/>
</dbReference>
<keyword evidence="3" id="KW-1185">Reference proteome</keyword>
<accession>A0A919YDG4</accession>
<name>A0A919YDG4_9BACL</name>
<evidence type="ECO:0000313" key="3">
    <source>
        <dbReference type="Proteomes" id="UP000682811"/>
    </source>
</evidence>
<organism evidence="2 3">
    <name type="scientific">Paenibacillus azoreducens</name>
    <dbReference type="NCBI Taxonomy" id="116718"/>
    <lineage>
        <taxon>Bacteria</taxon>
        <taxon>Bacillati</taxon>
        <taxon>Bacillota</taxon>
        <taxon>Bacilli</taxon>
        <taxon>Bacillales</taxon>
        <taxon>Paenibacillaceae</taxon>
        <taxon>Paenibacillus</taxon>
    </lineage>
</organism>
<proteinExistence type="predicted"/>
<evidence type="ECO:0000256" key="1">
    <source>
        <dbReference type="SAM" id="Phobius"/>
    </source>
</evidence>
<gene>
    <name evidence="2" type="ORF">J34TS1_31990</name>
</gene>
<reference evidence="2 3" key="1">
    <citation type="submission" date="2021-03" db="EMBL/GenBank/DDBJ databases">
        <title>Antimicrobial resistance genes in bacteria isolated from Japanese honey, and their potential for conferring macrolide and lincosamide resistance in the American foulbrood pathogen Paenibacillus larvae.</title>
        <authorList>
            <person name="Okamoto M."/>
            <person name="Kumagai M."/>
            <person name="Kanamori H."/>
            <person name="Takamatsu D."/>
        </authorList>
    </citation>
    <scope>NUCLEOTIDE SEQUENCE [LARGE SCALE GENOMIC DNA]</scope>
    <source>
        <strain evidence="2 3">J34TS1</strain>
    </source>
</reference>
<dbReference type="RefSeq" id="WP_212979089.1">
    <property type="nucleotide sequence ID" value="NZ_AP025343.1"/>
</dbReference>